<accession>A0A1H3JT04</accession>
<dbReference type="GO" id="GO:0010181">
    <property type="term" value="F:FMN binding"/>
    <property type="evidence" value="ECO:0007669"/>
    <property type="project" value="InterPro"/>
</dbReference>
<reference evidence="2 3" key="1">
    <citation type="submission" date="2016-10" db="EMBL/GenBank/DDBJ databases">
        <authorList>
            <person name="de Groot N.N."/>
        </authorList>
    </citation>
    <scope>NUCLEOTIDE SEQUENCE [LARGE SCALE GENOMIC DNA]</scope>
    <source>
        <strain evidence="2 3">DSM 24677</strain>
    </source>
</reference>
<sequence>MFFRPEDGHGLPHNPFNALIVPRPIAWISTRGSAGVDNLAPYSFFSGAAYEPPQVMFASTGVKEDRDGTKDTLANIRESGVFCVNLVEEAATDAMNASSQTLAAGVSEFDHAGLSRAACETIDCARLDGAPAAMECKLVDIHKSRGAANYVVIGEVTGIHMRDDCIVDGKFDSTRFTPLARMGYREYTLVREVFELSRPDD</sequence>
<dbReference type="AlphaFoldDB" id="A0A1H3JT04"/>
<protein>
    <submittedName>
        <fullName evidence="2">NADH-FMN oxidoreductase RutF, flavin reductase (DIM6/NTAB) family</fullName>
    </submittedName>
</protein>
<proteinExistence type="predicted"/>
<dbReference type="InterPro" id="IPR012349">
    <property type="entry name" value="Split_barrel_FMN-bd"/>
</dbReference>
<dbReference type="GeneID" id="78124212"/>
<dbReference type="Proteomes" id="UP000199026">
    <property type="component" value="Unassembled WGS sequence"/>
</dbReference>
<evidence type="ECO:0000313" key="3">
    <source>
        <dbReference type="Proteomes" id="UP000199026"/>
    </source>
</evidence>
<keyword evidence="3" id="KW-1185">Reference proteome</keyword>
<name>A0A1H3JT04_9RHOB</name>
<dbReference type="SMART" id="SM00903">
    <property type="entry name" value="Flavin_Reduct"/>
    <property type="match status" value="1"/>
</dbReference>
<dbReference type="SUPFAM" id="SSF50475">
    <property type="entry name" value="FMN-binding split barrel"/>
    <property type="match status" value="1"/>
</dbReference>
<dbReference type="PANTHER" id="PTHR43812:SF2">
    <property type="entry name" value="FLAVIN REDUCTASE LIKE DOMAIN-CONTAINING PROTEIN"/>
    <property type="match status" value="1"/>
</dbReference>
<evidence type="ECO:0000313" key="2">
    <source>
        <dbReference type="EMBL" id="SDY42645.1"/>
    </source>
</evidence>
<dbReference type="InterPro" id="IPR002563">
    <property type="entry name" value="Flavin_Rdtase-like_dom"/>
</dbReference>
<dbReference type="STRING" id="576131.SAMN05444486_102134"/>
<dbReference type="Pfam" id="PF01613">
    <property type="entry name" value="Flavin_Reduct"/>
    <property type="match status" value="1"/>
</dbReference>
<feature type="domain" description="Flavin reductase like" evidence="1">
    <location>
        <begin position="18"/>
        <end position="173"/>
    </location>
</feature>
<dbReference type="RefSeq" id="WP_089889433.1">
    <property type="nucleotide sequence ID" value="NZ_CALJFH010000008.1"/>
</dbReference>
<dbReference type="OrthoDB" id="9783347at2"/>
<organism evidence="2 3">
    <name type="scientific">Lentibacter algarum</name>
    <dbReference type="NCBI Taxonomy" id="576131"/>
    <lineage>
        <taxon>Bacteria</taxon>
        <taxon>Pseudomonadati</taxon>
        <taxon>Pseudomonadota</taxon>
        <taxon>Alphaproteobacteria</taxon>
        <taxon>Rhodobacterales</taxon>
        <taxon>Roseobacteraceae</taxon>
        <taxon>Lentibacter</taxon>
    </lineage>
</organism>
<dbReference type="PANTHER" id="PTHR43812">
    <property type="entry name" value="BLR2425 PROTEIN"/>
    <property type="match status" value="1"/>
</dbReference>
<gene>
    <name evidence="2" type="ORF">SAMN05444486_102134</name>
</gene>
<evidence type="ECO:0000259" key="1">
    <source>
        <dbReference type="SMART" id="SM00903"/>
    </source>
</evidence>
<dbReference type="Gene3D" id="2.30.110.10">
    <property type="entry name" value="Electron Transport, Fmn-binding Protein, Chain A"/>
    <property type="match status" value="1"/>
</dbReference>
<dbReference type="GO" id="GO:0016646">
    <property type="term" value="F:oxidoreductase activity, acting on the CH-NH group of donors, NAD or NADP as acceptor"/>
    <property type="evidence" value="ECO:0007669"/>
    <property type="project" value="UniProtKB-ARBA"/>
</dbReference>
<dbReference type="EMBL" id="FNPR01000002">
    <property type="protein sequence ID" value="SDY42645.1"/>
    <property type="molecule type" value="Genomic_DNA"/>
</dbReference>